<dbReference type="AlphaFoldDB" id="X1MUL0"/>
<gene>
    <name evidence="7" type="ORF">S06H3_12771</name>
</gene>
<dbReference type="GO" id="GO:0051539">
    <property type="term" value="F:4 iron, 4 sulfur cluster binding"/>
    <property type="evidence" value="ECO:0007669"/>
    <property type="project" value="UniProtKB-KW"/>
</dbReference>
<keyword evidence="5" id="KW-0411">Iron-sulfur</keyword>
<evidence type="ECO:0000256" key="3">
    <source>
        <dbReference type="ARBA" id="ARBA00023002"/>
    </source>
</evidence>
<dbReference type="GO" id="GO:0016491">
    <property type="term" value="F:oxidoreductase activity"/>
    <property type="evidence" value="ECO:0007669"/>
    <property type="project" value="UniProtKB-KW"/>
</dbReference>
<name>X1MUL0_9ZZZZ</name>
<keyword evidence="4" id="KW-0408">Iron</keyword>
<evidence type="ECO:0000256" key="4">
    <source>
        <dbReference type="ARBA" id="ARBA00023004"/>
    </source>
</evidence>
<feature type="non-terminal residue" evidence="7">
    <location>
        <position position="1"/>
    </location>
</feature>
<dbReference type="Pfam" id="PF07992">
    <property type="entry name" value="Pyr_redox_2"/>
    <property type="match status" value="1"/>
</dbReference>
<evidence type="ECO:0000256" key="2">
    <source>
        <dbReference type="ARBA" id="ARBA00022723"/>
    </source>
</evidence>
<dbReference type="InterPro" id="IPR023753">
    <property type="entry name" value="FAD/NAD-binding_dom"/>
</dbReference>
<organism evidence="7">
    <name type="scientific">marine sediment metagenome</name>
    <dbReference type="NCBI Taxonomy" id="412755"/>
    <lineage>
        <taxon>unclassified sequences</taxon>
        <taxon>metagenomes</taxon>
        <taxon>ecological metagenomes</taxon>
    </lineage>
</organism>
<dbReference type="PANTHER" id="PTHR43498:SF1">
    <property type="entry name" value="COB--COM HETERODISULFIDE REDUCTASE IRON-SULFUR SUBUNIT A"/>
    <property type="match status" value="1"/>
</dbReference>
<feature type="domain" description="FAD/NAD(P)-binding" evidence="6">
    <location>
        <begin position="122"/>
        <end position="259"/>
    </location>
</feature>
<comment type="caution">
    <text evidence="7">The sequence shown here is derived from an EMBL/GenBank/DDBJ whole genome shotgun (WGS) entry which is preliminary data.</text>
</comment>
<evidence type="ECO:0000256" key="5">
    <source>
        <dbReference type="ARBA" id="ARBA00023014"/>
    </source>
</evidence>
<dbReference type="PANTHER" id="PTHR43498">
    <property type="entry name" value="FERREDOXIN:COB-COM HETERODISULFIDE REDUCTASE SUBUNIT A"/>
    <property type="match status" value="1"/>
</dbReference>
<keyword evidence="2" id="KW-0479">Metal-binding</keyword>
<evidence type="ECO:0000313" key="7">
    <source>
        <dbReference type="EMBL" id="GAI10044.1"/>
    </source>
</evidence>
<protein>
    <recommendedName>
        <fullName evidence="6">FAD/NAD(P)-binding domain-containing protein</fullName>
    </recommendedName>
</protein>
<dbReference type="Gene3D" id="3.50.50.60">
    <property type="entry name" value="FAD/NAD(P)-binding domain"/>
    <property type="match status" value="1"/>
</dbReference>
<sequence>ALGQEFCDADAIDFNQKEKVIDLNVGSIILSPGFDEYDAKKKSEYGYGRYENVITSIEFERILSASGPFQGHVLRPGDKKEPKRIAFIQCVGSRDPQAGQGYCSSVCCTYAIKEAIIAKEHAKAGLETTIFCMDIRTFGKGFESYYERAKNEYGVRFVRAGISSIEQYSEAKNLIIHYESEAGEIKQEEFDMVILSVGLVPKGGTAQLAKKLRVNLNEYGFCRTSEFMPVDTIRDGIYVCGAFAGPKDIPETVTQASGAAAKAMGLLASARNTLITKKEYPPELDVLNQEPRIGVFICHCGINIGGYVDVPRVVEYTKTLPNVVYAEDNLYTCSQDTQKRIVEMIKEHKLNRVVVASCTPRTHESLFRETIREAGLNPYLFEMANIRDQCSWIHMNEPKGAFEKAKDLVRMSVAKARLLISNKDNPSLSCIPIKIFFKTICPHIAIHNIDIHFRTYFQKPQCIFYCLGTAHSATIWMAVIS</sequence>
<evidence type="ECO:0000256" key="1">
    <source>
        <dbReference type="ARBA" id="ARBA00022485"/>
    </source>
</evidence>
<dbReference type="SUPFAM" id="SSF51905">
    <property type="entry name" value="FAD/NAD(P)-binding domain"/>
    <property type="match status" value="1"/>
</dbReference>
<dbReference type="InterPro" id="IPR036188">
    <property type="entry name" value="FAD/NAD-bd_sf"/>
</dbReference>
<accession>X1MUL0</accession>
<evidence type="ECO:0000259" key="6">
    <source>
        <dbReference type="Pfam" id="PF07992"/>
    </source>
</evidence>
<keyword evidence="3" id="KW-0560">Oxidoreductase</keyword>
<proteinExistence type="predicted"/>
<keyword evidence="1" id="KW-0004">4Fe-4S</keyword>
<dbReference type="InterPro" id="IPR039650">
    <property type="entry name" value="HdrA-like"/>
</dbReference>
<dbReference type="GO" id="GO:0046872">
    <property type="term" value="F:metal ion binding"/>
    <property type="evidence" value="ECO:0007669"/>
    <property type="project" value="UniProtKB-KW"/>
</dbReference>
<reference evidence="7" key="1">
    <citation type="journal article" date="2014" name="Front. Microbiol.">
        <title>High frequency of phylogenetically diverse reductive dehalogenase-homologous genes in deep subseafloor sedimentary metagenomes.</title>
        <authorList>
            <person name="Kawai M."/>
            <person name="Futagami T."/>
            <person name="Toyoda A."/>
            <person name="Takaki Y."/>
            <person name="Nishi S."/>
            <person name="Hori S."/>
            <person name="Arai W."/>
            <person name="Tsubouchi T."/>
            <person name="Morono Y."/>
            <person name="Uchiyama I."/>
            <person name="Ito T."/>
            <person name="Fujiyama A."/>
            <person name="Inagaki F."/>
            <person name="Takami H."/>
        </authorList>
    </citation>
    <scope>NUCLEOTIDE SEQUENCE</scope>
    <source>
        <strain evidence="7">Expedition CK06-06</strain>
    </source>
</reference>
<dbReference type="EMBL" id="BARV01006238">
    <property type="protein sequence ID" value="GAI10044.1"/>
    <property type="molecule type" value="Genomic_DNA"/>
</dbReference>